<dbReference type="AlphaFoldDB" id="A0AAX2IF73"/>
<sequence length="49" mass="5807">MYKMKVAIPQEKVGSIYKSREPPREKAVNTKTNFLNCFTKTFKYFLNCL</sequence>
<accession>A0AAX2IF73</accession>
<dbReference type="Proteomes" id="UP000249902">
    <property type="component" value="Unassembled WGS sequence"/>
</dbReference>
<reference evidence="1 2" key="1">
    <citation type="submission" date="2018-06" db="EMBL/GenBank/DDBJ databases">
        <authorList>
            <consortium name="Pathogen Informatics"/>
            <person name="Doyle S."/>
        </authorList>
    </citation>
    <scope>NUCLEOTIDE SEQUENCE [LARGE SCALE GENOMIC DNA]</scope>
    <source>
        <strain evidence="1 2">NCTC11653</strain>
    </source>
</reference>
<organism evidence="1 2">
    <name type="scientific">Capnocytophaga sputigena</name>
    <dbReference type="NCBI Taxonomy" id="1019"/>
    <lineage>
        <taxon>Bacteria</taxon>
        <taxon>Pseudomonadati</taxon>
        <taxon>Bacteroidota</taxon>
        <taxon>Flavobacteriia</taxon>
        <taxon>Flavobacteriales</taxon>
        <taxon>Flavobacteriaceae</taxon>
        <taxon>Capnocytophaga</taxon>
    </lineage>
</organism>
<comment type="caution">
    <text evidence="1">The sequence shown here is derived from an EMBL/GenBank/DDBJ whole genome shotgun (WGS) entry which is preliminary data.</text>
</comment>
<protein>
    <submittedName>
        <fullName evidence="1">Uncharacterized protein</fullName>
    </submittedName>
</protein>
<name>A0AAX2IF73_CAPSP</name>
<dbReference type="EMBL" id="UAVP01000011">
    <property type="protein sequence ID" value="SQA76832.1"/>
    <property type="molecule type" value="Genomic_DNA"/>
</dbReference>
<evidence type="ECO:0000313" key="1">
    <source>
        <dbReference type="EMBL" id="SQA76832.1"/>
    </source>
</evidence>
<evidence type="ECO:0000313" key="2">
    <source>
        <dbReference type="Proteomes" id="UP000249902"/>
    </source>
</evidence>
<gene>
    <name evidence="1" type="ORF">NCTC11653_02749</name>
</gene>
<proteinExistence type="predicted"/>